<sequence>MPYTAEISRSNPTCFIFLLDQSGSMAENFGESGVRKADFLADVVNRTLHDLVIRCTRMEEIRSYYQISIIGYGASVGPVFSGSLSGRSHVPVGEVADLPARLENRTKRVPDGAGGLVEQQVRFPVWIDPTANGGTPMCDAFGQVRSLLEQWLHEHPNCFPPTVLHITDGESTDGDPSGVANQILSMGTSDGPVLLFNCHVSSRHTVKIEYPGDESQLPDDFARMLFKISTPLPGVFQQAASNMGLKTSDGARGFVFNGDPVSVAQFFEIGTRPANLR</sequence>
<dbReference type="EMBL" id="LT629690">
    <property type="protein sequence ID" value="SDG00599.1"/>
    <property type="molecule type" value="Genomic_DNA"/>
</dbReference>
<keyword evidence="2" id="KW-1185">Reference proteome</keyword>
<gene>
    <name evidence="1" type="ORF">SAMN05444167_3955</name>
</gene>
<dbReference type="RefSeq" id="WP_083346664.1">
    <property type="nucleotide sequence ID" value="NZ_LT629690.1"/>
</dbReference>
<dbReference type="SUPFAM" id="SSF53300">
    <property type="entry name" value="vWA-like"/>
    <property type="match status" value="1"/>
</dbReference>
<protein>
    <recommendedName>
        <fullName evidence="3">VWFA domain-containing protein</fullName>
    </recommendedName>
</protein>
<dbReference type="Proteomes" id="UP000182427">
    <property type="component" value="Chromosome I"/>
</dbReference>
<dbReference type="OrthoDB" id="7605323at2"/>
<evidence type="ECO:0008006" key="3">
    <source>
        <dbReference type="Google" id="ProtNLM"/>
    </source>
</evidence>
<name>A0A1G7QRU8_9BACT</name>
<dbReference type="InterPro" id="IPR036465">
    <property type="entry name" value="vWFA_dom_sf"/>
</dbReference>
<reference evidence="1 2" key="1">
    <citation type="submission" date="2016-10" db="EMBL/GenBank/DDBJ databases">
        <authorList>
            <person name="de Groot N.N."/>
        </authorList>
    </citation>
    <scope>NUCLEOTIDE SEQUENCE [LARGE SCALE GENOMIC DNA]</scope>
    <source>
        <strain evidence="1 2">GAS232</strain>
    </source>
</reference>
<evidence type="ECO:0000313" key="1">
    <source>
        <dbReference type="EMBL" id="SDG00599.1"/>
    </source>
</evidence>
<evidence type="ECO:0000313" key="2">
    <source>
        <dbReference type="Proteomes" id="UP000182427"/>
    </source>
</evidence>
<proteinExistence type="predicted"/>
<organism evidence="1 2">
    <name type="scientific">Terriglobus roseus</name>
    <dbReference type="NCBI Taxonomy" id="392734"/>
    <lineage>
        <taxon>Bacteria</taxon>
        <taxon>Pseudomonadati</taxon>
        <taxon>Acidobacteriota</taxon>
        <taxon>Terriglobia</taxon>
        <taxon>Terriglobales</taxon>
        <taxon>Acidobacteriaceae</taxon>
        <taxon>Terriglobus</taxon>
    </lineage>
</organism>
<accession>A0A1G7QRU8</accession>
<dbReference type="Gene3D" id="3.40.50.410">
    <property type="entry name" value="von Willebrand factor, type A domain"/>
    <property type="match status" value="1"/>
</dbReference>
<dbReference type="AlphaFoldDB" id="A0A1G7QRU8"/>